<keyword evidence="3 7" id="KW-0547">Nucleotide-binding</keyword>
<dbReference type="Gene3D" id="3.30.870.10">
    <property type="entry name" value="Endonuclease Chain A"/>
    <property type="match status" value="2"/>
</dbReference>
<evidence type="ECO:0000256" key="6">
    <source>
        <dbReference type="ARBA" id="ARBA00022842"/>
    </source>
</evidence>
<evidence type="ECO:0000259" key="9">
    <source>
        <dbReference type="PROSITE" id="PS50035"/>
    </source>
</evidence>
<feature type="active site" description="Phosphohistidine intermediate" evidence="7">
    <location>
        <position position="418"/>
    </location>
</feature>
<feature type="domain" description="PLD phosphodiesterase" evidence="9">
    <location>
        <begin position="574"/>
        <end position="604"/>
    </location>
</feature>
<comment type="function">
    <text evidence="7 8">Catalyzes the reversible transfer of the terminal phosphate of ATP to form a long-chain polyphosphate (polyP).</text>
</comment>
<keyword evidence="6 7" id="KW-0460">Magnesium</keyword>
<evidence type="ECO:0000256" key="7">
    <source>
        <dbReference type="HAMAP-Rule" id="MF_00347"/>
    </source>
</evidence>
<dbReference type="GO" id="GO:0008976">
    <property type="term" value="F:polyphosphate kinase activity"/>
    <property type="evidence" value="ECO:0007669"/>
    <property type="project" value="UniProtKB-UniRule"/>
</dbReference>
<feature type="binding site" evidence="7">
    <location>
        <position position="44"/>
    </location>
    <ligand>
        <name>ATP</name>
        <dbReference type="ChEBI" id="CHEBI:30616"/>
    </ligand>
</feature>
<dbReference type="HAMAP" id="MF_00347">
    <property type="entry name" value="Polyphosphate_kinase"/>
    <property type="match status" value="1"/>
</dbReference>
<dbReference type="Gene3D" id="1.20.58.310">
    <property type="entry name" value="Polyphosphate kinase N-terminal domain"/>
    <property type="match status" value="1"/>
</dbReference>
<dbReference type="InterPro" id="IPR001736">
    <property type="entry name" value="PLipase_D/transphosphatidylase"/>
</dbReference>
<dbReference type="InterPro" id="IPR025200">
    <property type="entry name" value="PPK_C_dom2"/>
</dbReference>
<dbReference type="InterPro" id="IPR041108">
    <property type="entry name" value="PP_kinase_C_1"/>
</dbReference>
<dbReference type="Gene3D" id="3.30.1840.10">
    <property type="entry name" value="Polyphosphate kinase middle domain"/>
    <property type="match status" value="1"/>
</dbReference>
<feature type="binding site" evidence="7">
    <location>
        <position position="450"/>
    </location>
    <ligand>
        <name>ATP</name>
        <dbReference type="ChEBI" id="CHEBI:30616"/>
    </ligand>
</feature>
<dbReference type="GO" id="GO:0006799">
    <property type="term" value="P:polyphosphate biosynthetic process"/>
    <property type="evidence" value="ECO:0007669"/>
    <property type="project" value="UniProtKB-UniRule"/>
</dbReference>
<dbReference type="Pfam" id="PF13089">
    <property type="entry name" value="PP_kinase_N"/>
    <property type="match status" value="1"/>
</dbReference>
<dbReference type="Pfam" id="PF02503">
    <property type="entry name" value="PP_kinase"/>
    <property type="match status" value="1"/>
</dbReference>
<sequence length="683" mass="78604">MQEPLFFDRDISWLTFNARVLSEAASEEVPLLERIKFLSIYSSNLDEFYRVRIPYLQKLEAAGKNQRILAEATEIINQQQDHYGQILKKTILPELQNHGFHFCYHEVLPESILPFVNTYFYTHIAGFLQPVKLKDNTRFFPENNQLYLVAITQFPSGERTYLINVPSNDLKRFVRIDADGFAYIVFLEDIIRCNLQNLFPGATNIAAFNIKVTRDAELNVLDENDDEILTEKFEKQLKSRDMGFATRFLYEPGMPTRHLQYITSILNLQKAALVEGGWYHNLKDLASLPVHVPSLTYPDWPAVKQVDTLNPNTTLFDTISEKDRIVHAPYQSYDTILRFFNEAAIDKSVTEVYTTMYRVASDSRIAHALISAAKNGKKVTVLVELKARFDEANNIHWAKKMKSAGVKIIHSVSTLKVHAKLALVKRKNAKSALLGLLATGNLNESTARFYTDHILLTAHQEMLEEAENLFGFLSKKKKPENTDHLVFRHLLVAQFNLQNRFLQLIDREIENSRKGLPSGITIKLNNLEEEVLIKKLYEASHAGVGINLIVRSICRIVPGVPGLSENITVRRIVDRYLEHGRVFIFHNNGKQEVFMGSADWMNRNIYRRIEVCFPVYDEEIKKQMVSILALQWEDTAKAVRIDRDLKNIPMNRNEKDTRSQEAIYRLLMASAEDIEKELTAQVL</sequence>
<dbReference type="AlphaFoldDB" id="A0A916NB19"/>
<evidence type="ECO:0000256" key="5">
    <source>
        <dbReference type="ARBA" id="ARBA00022840"/>
    </source>
</evidence>
<dbReference type="PANTHER" id="PTHR30218">
    <property type="entry name" value="POLYPHOSPHATE KINASE"/>
    <property type="match status" value="1"/>
</dbReference>
<reference evidence="10" key="1">
    <citation type="submission" date="2021-04" db="EMBL/GenBank/DDBJ databases">
        <authorList>
            <person name="Rodrigo-Torres L."/>
            <person name="Arahal R. D."/>
            <person name="Lucena T."/>
        </authorList>
    </citation>
    <scope>NUCLEOTIDE SEQUENCE</scope>
    <source>
        <strain evidence="10">CECT 9275</strain>
    </source>
</reference>
<dbReference type="CDD" id="cd09167">
    <property type="entry name" value="PLDc_EcPPK1_C2_like"/>
    <property type="match status" value="1"/>
</dbReference>
<name>A0A916NB19_9BACT</name>
<feature type="binding site" evidence="7">
    <location>
        <position position="579"/>
    </location>
    <ligand>
        <name>ATP</name>
        <dbReference type="ChEBI" id="CHEBI:30616"/>
    </ligand>
</feature>
<comment type="similarity">
    <text evidence="7 8">Belongs to the polyphosphate kinase 1 (PPK1) family.</text>
</comment>
<gene>
    <name evidence="10" type="primary">ppk_1</name>
    <name evidence="7" type="synonym">ppk</name>
    <name evidence="10" type="ORF">DYBT9275_01334</name>
</gene>
<dbReference type="Pfam" id="PF13090">
    <property type="entry name" value="PP_kinase_C"/>
    <property type="match status" value="1"/>
</dbReference>
<evidence type="ECO:0000256" key="8">
    <source>
        <dbReference type="RuleBase" id="RU003800"/>
    </source>
</evidence>
<keyword evidence="11" id="KW-1185">Reference proteome</keyword>
<dbReference type="InterPro" id="IPR024953">
    <property type="entry name" value="PP_kinase_middle"/>
</dbReference>
<evidence type="ECO:0000256" key="1">
    <source>
        <dbReference type="ARBA" id="ARBA00022553"/>
    </source>
</evidence>
<keyword evidence="4 7" id="KW-0418">Kinase</keyword>
<dbReference type="EC" id="2.7.4.1" evidence="7 8"/>
<dbReference type="RefSeq" id="WP_215237996.1">
    <property type="nucleotide sequence ID" value="NZ_CAJRAF010000001.1"/>
</dbReference>
<evidence type="ECO:0000256" key="4">
    <source>
        <dbReference type="ARBA" id="ARBA00022777"/>
    </source>
</evidence>
<dbReference type="GO" id="GO:0009358">
    <property type="term" value="C:polyphosphate kinase complex"/>
    <property type="evidence" value="ECO:0007669"/>
    <property type="project" value="InterPro"/>
</dbReference>
<dbReference type="GO" id="GO:0005524">
    <property type="term" value="F:ATP binding"/>
    <property type="evidence" value="ECO:0007669"/>
    <property type="project" value="UniProtKB-KW"/>
</dbReference>
<dbReference type="PANTHER" id="PTHR30218:SF0">
    <property type="entry name" value="POLYPHOSPHATE KINASE"/>
    <property type="match status" value="1"/>
</dbReference>
<dbReference type="InterPro" id="IPR036830">
    <property type="entry name" value="PP_kinase_middle_dom_sf"/>
</dbReference>
<dbReference type="Pfam" id="PF17941">
    <property type="entry name" value="PP_kinase_C_1"/>
    <property type="match status" value="1"/>
</dbReference>
<dbReference type="SUPFAM" id="SSF143724">
    <property type="entry name" value="PHP14-like"/>
    <property type="match status" value="1"/>
</dbReference>
<keyword evidence="5 7" id="KW-0067">ATP-binding</keyword>
<comment type="PTM">
    <text evidence="7 8">An intermediate of this reaction is the autophosphorylated ppk in which a phosphate is covalently linked to a histidine residue through a N-P bond.</text>
</comment>
<keyword evidence="1 7" id="KW-0597">Phosphoprotein</keyword>
<keyword evidence="2 7" id="KW-0808">Transferase</keyword>
<dbReference type="NCBIfam" id="NF003917">
    <property type="entry name" value="PRK05443.1-1"/>
    <property type="match status" value="1"/>
</dbReference>
<dbReference type="SUPFAM" id="SSF56024">
    <property type="entry name" value="Phospholipase D/nuclease"/>
    <property type="match status" value="2"/>
</dbReference>
<comment type="caution">
    <text evidence="10">The sequence shown here is derived from an EMBL/GenBank/DDBJ whole genome shotgun (WGS) entry which is preliminary data.</text>
</comment>
<dbReference type="Proteomes" id="UP000680038">
    <property type="component" value="Unassembled WGS sequence"/>
</dbReference>
<protein>
    <recommendedName>
        <fullName evidence="7 8">Polyphosphate kinase</fullName>
        <ecNumber evidence="7 8">2.7.4.1</ecNumber>
    </recommendedName>
    <alternativeName>
        <fullName evidence="7">ATP-polyphosphate phosphotransferase</fullName>
    </alternativeName>
    <alternativeName>
        <fullName evidence="7">Polyphosphoric acid kinase</fullName>
    </alternativeName>
</protein>
<dbReference type="InterPro" id="IPR025198">
    <property type="entry name" value="PPK_N_dom"/>
</dbReference>
<dbReference type="EMBL" id="CAJRAF010000001">
    <property type="protein sequence ID" value="CAG4994167.1"/>
    <property type="molecule type" value="Genomic_DNA"/>
</dbReference>
<accession>A0A916NB19</accession>
<dbReference type="PROSITE" id="PS50035">
    <property type="entry name" value="PLD"/>
    <property type="match status" value="1"/>
</dbReference>
<evidence type="ECO:0000256" key="2">
    <source>
        <dbReference type="ARBA" id="ARBA00022679"/>
    </source>
</evidence>
<feature type="binding site" evidence="7">
    <location>
        <position position="551"/>
    </location>
    <ligand>
        <name>ATP</name>
        <dbReference type="ChEBI" id="CHEBI:30616"/>
    </ligand>
</feature>
<feature type="binding site" evidence="7">
    <location>
        <position position="358"/>
    </location>
    <ligand>
        <name>Mg(2+)</name>
        <dbReference type="ChEBI" id="CHEBI:18420"/>
    </ligand>
</feature>
<dbReference type="SUPFAM" id="SSF140356">
    <property type="entry name" value="PPK N-terminal domain-like"/>
    <property type="match status" value="1"/>
</dbReference>
<evidence type="ECO:0000313" key="11">
    <source>
        <dbReference type="Proteomes" id="UP000680038"/>
    </source>
</evidence>
<dbReference type="InterPro" id="IPR003414">
    <property type="entry name" value="PP_kinase"/>
</dbReference>
<dbReference type="PIRSF" id="PIRSF015589">
    <property type="entry name" value="PP_kinase"/>
    <property type="match status" value="1"/>
</dbReference>
<feature type="binding site" evidence="7">
    <location>
        <position position="388"/>
    </location>
    <ligand>
        <name>Mg(2+)</name>
        <dbReference type="ChEBI" id="CHEBI:18420"/>
    </ligand>
</feature>
<dbReference type="GO" id="GO:0046872">
    <property type="term" value="F:metal ion binding"/>
    <property type="evidence" value="ECO:0007669"/>
    <property type="project" value="UniProtKB-KW"/>
</dbReference>
<dbReference type="InterPro" id="IPR036832">
    <property type="entry name" value="PPK_N_dom_sf"/>
</dbReference>
<evidence type="ECO:0000256" key="3">
    <source>
        <dbReference type="ARBA" id="ARBA00022741"/>
    </source>
</evidence>
<proteinExistence type="inferred from homology"/>
<comment type="cofactor">
    <cofactor evidence="7">
        <name>Mg(2+)</name>
        <dbReference type="ChEBI" id="CHEBI:18420"/>
    </cofactor>
</comment>
<evidence type="ECO:0000313" key="10">
    <source>
        <dbReference type="EMBL" id="CAG4994167.1"/>
    </source>
</evidence>
<dbReference type="NCBIfam" id="TIGR03705">
    <property type="entry name" value="poly_P_kin"/>
    <property type="match status" value="1"/>
</dbReference>
<comment type="catalytic activity">
    <reaction evidence="7 8">
        <text>[phosphate](n) + ATP = [phosphate](n+1) + ADP</text>
        <dbReference type="Rhea" id="RHEA:19573"/>
        <dbReference type="Rhea" id="RHEA-COMP:9859"/>
        <dbReference type="Rhea" id="RHEA-COMP:14280"/>
        <dbReference type="ChEBI" id="CHEBI:16838"/>
        <dbReference type="ChEBI" id="CHEBI:30616"/>
        <dbReference type="ChEBI" id="CHEBI:456216"/>
        <dbReference type="EC" id="2.7.4.1"/>
    </reaction>
</comment>
<organism evidence="10 11">
    <name type="scientific">Dyadobacter helix</name>
    <dbReference type="NCBI Taxonomy" id="2822344"/>
    <lineage>
        <taxon>Bacteria</taxon>
        <taxon>Pseudomonadati</taxon>
        <taxon>Bacteroidota</taxon>
        <taxon>Cytophagia</taxon>
        <taxon>Cytophagales</taxon>
        <taxon>Spirosomataceae</taxon>
        <taxon>Dyadobacter</taxon>
    </lineage>
</organism>
<keyword evidence="7" id="KW-0479">Metal-binding</keyword>